<reference evidence="2 3" key="1">
    <citation type="submission" date="2022-05" db="EMBL/GenBank/DDBJ databases">
        <authorList>
            <consortium name="Genoscope - CEA"/>
            <person name="William W."/>
        </authorList>
    </citation>
    <scope>NUCLEOTIDE SEQUENCE [LARGE SCALE GENOMIC DNA]</scope>
</reference>
<dbReference type="Proteomes" id="UP001159405">
    <property type="component" value="Unassembled WGS sequence"/>
</dbReference>
<feature type="compositionally biased region" description="Low complexity" evidence="1">
    <location>
        <begin position="32"/>
        <end position="46"/>
    </location>
</feature>
<dbReference type="SUPFAM" id="SSF52266">
    <property type="entry name" value="SGNH hydrolase"/>
    <property type="match status" value="1"/>
</dbReference>
<feature type="compositionally biased region" description="Polar residues" evidence="1">
    <location>
        <begin position="54"/>
        <end position="74"/>
    </location>
</feature>
<organism evidence="2 3">
    <name type="scientific">Porites lobata</name>
    <dbReference type="NCBI Taxonomy" id="104759"/>
    <lineage>
        <taxon>Eukaryota</taxon>
        <taxon>Metazoa</taxon>
        <taxon>Cnidaria</taxon>
        <taxon>Anthozoa</taxon>
        <taxon>Hexacorallia</taxon>
        <taxon>Scleractinia</taxon>
        <taxon>Fungiina</taxon>
        <taxon>Poritidae</taxon>
        <taxon>Porites</taxon>
    </lineage>
</organism>
<evidence type="ECO:0000313" key="3">
    <source>
        <dbReference type="Proteomes" id="UP001159405"/>
    </source>
</evidence>
<comment type="caution">
    <text evidence="2">The sequence shown here is derived from an EMBL/GenBank/DDBJ whole genome shotgun (WGS) entry which is preliminary data.</text>
</comment>
<keyword evidence="3" id="KW-1185">Reference proteome</keyword>
<feature type="region of interest" description="Disordered" evidence="1">
    <location>
        <begin position="14"/>
        <end position="74"/>
    </location>
</feature>
<accession>A0ABN8NMQ1</accession>
<name>A0ABN8NMQ1_9CNID</name>
<dbReference type="Gene3D" id="3.40.50.1110">
    <property type="entry name" value="SGNH hydrolase"/>
    <property type="match status" value="1"/>
</dbReference>
<protein>
    <recommendedName>
        <fullName evidence="4">SGNH hydrolase-type esterase domain-containing protein</fullName>
    </recommendedName>
</protein>
<feature type="non-terminal residue" evidence="2">
    <location>
        <position position="1"/>
    </location>
</feature>
<proteinExistence type="predicted"/>
<evidence type="ECO:0000256" key="1">
    <source>
        <dbReference type="SAM" id="MobiDB-lite"/>
    </source>
</evidence>
<evidence type="ECO:0008006" key="4">
    <source>
        <dbReference type="Google" id="ProtNLM"/>
    </source>
</evidence>
<feature type="compositionally biased region" description="Polar residues" evidence="1">
    <location>
        <begin position="19"/>
        <end position="31"/>
    </location>
</feature>
<sequence>FSVVTSNRYESLVEENHTITESSPTGTQAIISQPSNQPTTTSTSSTLTEMQPPILQSNNQPTSSRNQIQDQQRISPSKGAVLLLGDSILRGIQQRKFAPNRHVNKQTIAGGTKEMKQHKDNMEEKNDYDYIVIHTGTNDVGNLSTVEIVKNMENWPDARIVLSSLTY</sequence>
<gene>
    <name evidence="2" type="ORF">PLOB_00023625</name>
</gene>
<evidence type="ECO:0000313" key="2">
    <source>
        <dbReference type="EMBL" id="CAH3115393.1"/>
    </source>
</evidence>
<feature type="non-terminal residue" evidence="2">
    <location>
        <position position="167"/>
    </location>
</feature>
<dbReference type="InterPro" id="IPR036514">
    <property type="entry name" value="SGNH_hydro_sf"/>
</dbReference>
<dbReference type="EMBL" id="CALNXK010000028">
    <property type="protein sequence ID" value="CAH3115393.1"/>
    <property type="molecule type" value="Genomic_DNA"/>
</dbReference>